<reference evidence="2 3" key="1">
    <citation type="journal article" date="2024" name="ISME J.">
        <title>Staphylococcus epidermidis bacteriocin A37 kills natural competitors with a unique mechanism of action.</title>
        <authorList>
            <person name="Puls J.S."/>
            <person name="Winnerling B."/>
            <person name="Power J.J."/>
            <person name="Kruger A.M."/>
            <person name="Brajtenbach D."/>
            <person name="Johnson M."/>
            <person name="Bilici K."/>
            <person name="Camus L."/>
            <person name="Fliesswasser T."/>
            <person name="Schneider T."/>
            <person name="Sahl H.G."/>
            <person name="Ghosal D."/>
            <person name="Kubitscheck U."/>
            <person name="Heilbronner S."/>
            <person name="Grein F."/>
        </authorList>
    </citation>
    <scope>NUCLEOTIDE SEQUENCE [LARGE SCALE GENOMIC DNA]</scope>
    <source>
        <strain evidence="2 3">SCK7</strain>
    </source>
</reference>
<evidence type="ECO:0000313" key="2">
    <source>
        <dbReference type="EMBL" id="WZG08943.1"/>
    </source>
</evidence>
<gene>
    <name evidence="2" type="ORF">SHJJP9002_000845</name>
</gene>
<proteinExistence type="predicted"/>
<name>A0ABZ2W9V3_9STAP</name>
<evidence type="ECO:0000256" key="1">
    <source>
        <dbReference type="SAM" id="Coils"/>
    </source>
</evidence>
<dbReference type="RefSeq" id="WP_341636875.1">
    <property type="nucleotide sequence ID" value="NZ_CP133006.1"/>
</dbReference>
<keyword evidence="3" id="KW-1185">Reference proteome</keyword>
<evidence type="ECO:0000313" key="3">
    <source>
        <dbReference type="Proteomes" id="UP001468345"/>
    </source>
</evidence>
<dbReference type="EMBL" id="CP133006">
    <property type="protein sequence ID" value="WZG08943.1"/>
    <property type="molecule type" value="Genomic_DNA"/>
</dbReference>
<dbReference type="Proteomes" id="UP001468345">
    <property type="component" value="Chromosome"/>
</dbReference>
<organism evidence="2 3">
    <name type="scientific">Staphylococcus casei</name>
    <dbReference type="NCBI Taxonomy" id="201828"/>
    <lineage>
        <taxon>Bacteria</taxon>
        <taxon>Bacillati</taxon>
        <taxon>Bacillota</taxon>
        <taxon>Bacilli</taxon>
        <taxon>Bacillales</taxon>
        <taxon>Staphylococcaceae</taxon>
        <taxon>Staphylococcus</taxon>
    </lineage>
</organism>
<feature type="coiled-coil region" evidence="1">
    <location>
        <begin position="33"/>
        <end position="60"/>
    </location>
</feature>
<protein>
    <submittedName>
        <fullName evidence="2">Uncharacterized protein</fullName>
    </submittedName>
</protein>
<sequence>MARTKKDNNANINNLSNDSINQFEEIYKKVEASKQLTKKKQQIESELSNINLKINFANNNGDFLIAAQQRESQTRLEKELLTLEEFRKQSPTIATDDELKAFESNIAKEKQHIAEQIKTLGDDIEYELHSLDSKYQKYIELKNELNRRIARSQYVTNELKKIGDLSNLFNRVHKDYTIHFDSIRSSSHFMYLLKNNFDQIEKAEAIDYITGRKDW</sequence>
<keyword evidence="1" id="KW-0175">Coiled coil</keyword>
<accession>A0ABZ2W9V3</accession>